<protein>
    <submittedName>
        <fullName evidence="2">Phosphopantetheine attachment site</fullName>
    </submittedName>
</protein>
<dbReference type="Proteomes" id="UP000250242">
    <property type="component" value="Unassembled WGS sequence"/>
</dbReference>
<gene>
    <name evidence="2" type="ORF">NCTC11009_02715</name>
</gene>
<feature type="domain" description="Carrier" evidence="1">
    <location>
        <begin position="1"/>
        <end position="62"/>
    </location>
</feature>
<dbReference type="RefSeq" id="WP_258404748.1">
    <property type="nucleotide sequence ID" value="NZ_UATH01000012.1"/>
</dbReference>
<sequence>MQEELIMMVAKTLGISLDDIDVNENLLVLGLHSLALMSIAEQIAQRFDKTIGLPETDAESDD</sequence>
<dbReference type="AlphaFoldDB" id="A0A2X1WT58"/>
<proteinExistence type="predicted"/>
<evidence type="ECO:0000313" key="3">
    <source>
        <dbReference type="Proteomes" id="UP000250242"/>
    </source>
</evidence>
<reference evidence="2 3" key="1">
    <citation type="submission" date="2018-06" db="EMBL/GenBank/DDBJ databases">
        <authorList>
            <consortium name="Pathogen Informatics"/>
            <person name="Doyle S."/>
        </authorList>
    </citation>
    <scope>NUCLEOTIDE SEQUENCE [LARGE SCALE GENOMIC DNA]</scope>
    <source>
        <strain evidence="2 3">NCTC11009</strain>
    </source>
</reference>
<name>A0A2X1WT58_9BURK</name>
<dbReference type="InterPro" id="IPR009081">
    <property type="entry name" value="PP-bd_ACP"/>
</dbReference>
<dbReference type="InterPro" id="IPR036736">
    <property type="entry name" value="ACP-like_sf"/>
</dbReference>
<dbReference type="EMBL" id="UATH01000012">
    <property type="protein sequence ID" value="SPY31733.1"/>
    <property type="molecule type" value="Genomic_DNA"/>
</dbReference>
<dbReference type="Pfam" id="PF00550">
    <property type="entry name" value="PP-binding"/>
    <property type="match status" value="1"/>
</dbReference>
<evidence type="ECO:0000313" key="2">
    <source>
        <dbReference type="EMBL" id="SPY31733.1"/>
    </source>
</evidence>
<accession>A0A2X1WT58</accession>
<dbReference type="SUPFAM" id="SSF47336">
    <property type="entry name" value="ACP-like"/>
    <property type="match status" value="1"/>
</dbReference>
<evidence type="ECO:0000259" key="1">
    <source>
        <dbReference type="PROSITE" id="PS50075"/>
    </source>
</evidence>
<dbReference type="PROSITE" id="PS50075">
    <property type="entry name" value="CARRIER"/>
    <property type="match status" value="1"/>
</dbReference>
<organism evidence="2 3">
    <name type="scientific">Oligella urethralis</name>
    <dbReference type="NCBI Taxonomy" id="90245"/>
    <lineage>
        <taxon>Bacteria</taxon>
        <taxon>Pseudomonadati</taxon>
        <taxon>Pseudomonadota</taxon>
        <taxon>Betaproteobacteria</taxon>
        <taxon>Burkholderiales</taxon>
        <taxon>Alcaligenaceae</taxon>
        <taxon>Oligella</taxon>
    </lineage>
</organism>
<dbReference type="Gene3D" id="1.10.1200.10">
    <property type="entry name" value="ACP-like"/>
    <property type="match status" value="1"/>
</dbReference>